<dbReference type="RefSeq" id="WP_058272397.1">
    <property type="nucleotide sequence ID" value="NZ_CYPS01000020.1"/>
</dbReference>
<accession>A0A0P1E4W3</accession>
<keyword evidence="2" id="KW-1185">Reference proteome</keyword>
<evidence type="ECO:0008006" key="3">
    <source>
        <dbReference type="Google" id="ProtNLM"/>
    </source>
</evidence>
<name>A0A0P1E4W3_9RHOB</name>
<sequence>MIQIGRIFPILTLLAIVLTGTIPQGWMPAMGSDGKVLLVICTGDGTVEQWVDLNPGDPVHDDTDSRAMCPFAGLTADTHLPSVGEIVPFTAKIQPRWIYRDFTHRSAGFYARYDARGPPFFS</sequence>
<evidence type="ECO:0000313" key="2">
    <source>
        <dbReference type="Proteomes" id="UP000050786"/>
    </source>
</evidence>
<evidence type="ECO:0000313" key="1">
    <source>
        <dbReference type="EMBL" id="CUH42311.1"/>
    </source>
</evidence>
<reference evidence="2" key="1">
    <citation type="submission" date="2015-09" db="EMBL/GenBank/DDBJ databases">
        <authorList>
            <person name="Rodrigo-Torres L."/>
            <person name="Arahal D.R."/>
        </authorList>
    </citation>
    <scope>NUCLEOTIDE SEQUENCE [LARGE SCALE GENOMIC DNA]</scope>
    <source>
        <strain evidence="2">CECT 4293</strain>
    </source>
</reference>
<dbReference type="Proteomes" id="UP000050786">
    <property type="component" value="Unassembled WGS sequence"/>
</dbReference>
<organism evidence="1 2">
    <name type="scientific">Ruegeria atlantica</name>
    <dbReference type="NCBI Taxonomy" id="81569"/>
    <lineage>
        <taxon>Bacteria</taxon>
        <taxon>Pseudomonadati</taxon>
        <taxon>Pseudomonadota</taxon>
        <taxon>Alphaproteobacteria</taxon>
        <taxon>Rhodobacterales</taxon>
        <taxon>Roseobacteraceae</taxon>
        <taxon>Ruegeria</taxon>
    </lineage>
</organism>
<dbReference type="AlphaFoldDB" id="A0A0P1E4W3"/>
<gene>
    <name evidence="1" type="ORF">RUM4293_01199</name>
</gene>
<dbReference type="EMBL" id="CYPS01000020">
    <property type="protein sequence ID" value="CUH42311.1"/>
    <property type="molecule type" value="Genomic_DNA"/>
</dbReference>
<proteinExistence type="predicted"/>
<protein>
    <recommendedName>
        <fullName evidence="3">DUF2946 domain-containing protein</fullName>
    </recommendedName>
</protein>